<evidence type="ECO:0000313" key="4">
    <source>
        <dbReference type="Proteomes" id="UP000579136"/>
    </source>
</evidence>
<comment type="caution">
    <text evidence="3">The sequence shown here is derived from an EMBL/GenBank/DDBJ whole genome shotgun (WGS) entry which is preliminary data.</text>
</comment>
<keyword evidence="4" id="KW-1185">Reference proteome</keyword>
<proteinExistence type="inferred from homology"/>
<dbReference type="PANTHER" id="PTHR40066">
    <property type="entry name" value="UPF0473 PROTEIN CBO2561/CLC_2432"/>
    <property type="match status" value="1"/>
</dbReference>
<accession>A0A9Q2D093</accession>
<name>A0A9Q2D093_9STAP</name>
<evidence type="ECO:0000313" key="3">
    <source>
        <dbReference type="EMBL" id="MBB5176538.1"/>
    </source>
</evidence>
<dbReference type="Pfam" id="PF06949">
    <property type="entry name" value="DUF1292"/>
    <property type="match status" value="1"/>
</dbReference>
<dbReference type="InterPro" id="IPR009711">
    <property type="entry name" value="UPF0473"/>
</dbReference>
<reference evidence="3 4" key="1">
    <citation type="submission" date="2020-08" db="EMBL/GenBank/DDBJ databases">
        <title>Genomic Encyclopedia of Type Strains, Phase IV (KMG-IV): sequencing the most valuable type-strain genomes for metagenomic binning, comparative biology and taxonomic classification.</title>
        <authorList>
            <person name="Goeker M."/>
        </authorList>
    </citation>
    <scope>NUCLEOTIDE SEQUENCE [LARGE SCALE GENOMIC DNA]</scope>
    <source>
        <strain evidence="3 4">DSM 19163</strain>
    </source>
</reference>
<sequence length="102" mass="12214">MSEEFELNQEEELLTLFDEEGNETLYRKLLEFEHPGFNKHYVILAEESNFNSDDDEEQIDLIPMIVEELEDEENMKFSPVTSDEEWDMIEEIVNTNFDEVEE</sequence>
<evidence type="ECO:0000256" key="1">
    <source>
        <dbReference type="ARBA" id="ARBA00008439"/>
    </source>
</evidence>
<gene>
    <name evidence="3" type="ORF">HNQ45_001426</name>
</gene>
<protein>
    <recommendedName>
        <fullName evidence="2">UPF0473 protein HNQ45_001426</fullName>
    </recommendedName>
</protein>
<dbReference type="EMBL" id="JACHHF010000009">
    <property type="protein sequence ID" value="MBB5176538.1"/>
    <property type="molecule type" value="Genomic_DNA"/>
</dbReference>
<dbReference type="HAMAP" id="MF_01448">
    <property type="entry name" value="UPF0473"/>
    <property type="match status" value="1"/>
</dbReference>
<evidence type="ECO:0000256" key="2">
    <source>
        <dbReference type="HAMAP-Rule" id="MF_01448"/>
    </source>
</evidence>
<dbReference type="PANTHER" id="PTHR40066:SF1">
    <property type="entry name" value="UPF0473 PROTEIN CBO2561_CLC_2432"/>
    <property type="match status" value="1"/>
</dbReference>
<dbReference type="RefSeq" id="WP_183675213.1">
    <property type="nucleotide sequence ID" value="NZ_CBCRYX010000010.1"/>
</dbReference>
<dbReference type="NCBIfam" id="NF010214">
    <property type="entry name" value="PRK13678.1-1"/>
    <property type="match status" value="1"/>
</dbReference>
<dbReference type="Proteomes" id="UP000579136">
    <property type="component" value="Unassembled WGS sequence"/>
</dbReference>
<dbReference type="AlphaFoldDB" id="A0A9Q2D093"/>
<organism evidence="3 4">
    <name type="scientific">Nosocomiicoccus ampullae</name>
    <dbReference type="NCBI Taxonomy" id="489910"/>
    <lineage>
        <taxon>Bacteria</taxon>
        <taxon>Bacillati</taxon>
        <taxon>Bacillota</taxon>
        <taxon>Bacilli</taxon>
        <taxon>Bacillales</taxon>
        <taxon>Staphylococcaceae</taxon>
        <taxon>Nosocomiicoccus</taxon>
    </lineage>
</organism>
<comment type="similarity">
    <text evidence="1 2">Belongs to the UPF0473 family.</text>
</comment>